<evidence type="ECO:0000256" key="3">
    <source>
        <dbReference type="ARBA" id="ARBA00022475"/>
    </source>
</evidence>
<reference evidence="12" key="1">
    <citation type="journal article" date="2013" name="Genome Announc.">
        <title>Draft Genome Sequence of the Dimorphic Prosthecate Bacterium Brevundimonas abyssalis TAR-001T.</title>
        <authorList>
            <person name="Tsubouchi T."/>
            <person name="Nishi S."/>
            <person name="Usui K."/>
            <person name="Shimane Y."/>
            <person name="Takaki Y."/>
            <person name="Maruyama T."/>
            <person name="Hatada Y."/>
        </authorList>
    </citation>
    <scope>NUCLEOTIDE SEQUENCE [LARGE SCALE GENOMIC DNA]</scope>
    <source>
        <strain evidence="12">TAR-001</strain>
    </source>
</reference>
<keyword evidence="8" id="KW-0472">Membrane</keyword>
<proteinExistence type="predicted"/>
<dbReference type="InterPro" id="IPR036034">
    <property type="entry name" value="PDZ_sf"/>
</dbReference>
<feature type="domain" description="PDZ" evidence="10">
    <location>
        <begin position="204"/>
        <end position="251"/>
    </location>
</feature>
<evidence type="ECO:0000256" key="2">
    <source>
        <dbReference type="ARBA" id="ARBA00022448"/>
    </source>
</evidence>
<dbReference type="SUPFAM" id="SSF50156">
    <property type="entry name" value="PDZ domain-like"/>
    <property type="match status" value="1"/>
</dbReference>
<dbReference type="GO" id="GO:0015031">
    <property type="term" value="P:protein transport"/>
    <property type="evidence" value="ECO:0007669"/>
    <property type="project" value="UniProtKB-KW"/>
</dbReference>
<dbReference type="Proteomes" id="UP000016569">
    <property type="component" value="Unassembled WGS sequence"/>
</dbReference>
<dbReference type="Pfam" id="PF13180">
    <property type="entry name" value="PDZ_2"/>
    <property type="match status" value="1"/>
</dbReference>
<sequence>MFALPLFRRPVSRAQAATEVVLAVLLALQPVLWAWTLGGAGRGQTEAAALTIGPAPAAHAHPGDDPFFGTVGDAAPLTPHTLYAVRAGARAGAIIAGPDGVQKAVRVGETVSEGVVLAAVATDHVVLGHGRTRTRLDFPAAPPAANPGPAQPVMAATGQAAAGQATAGPGAADPATYATALRPVSANGADGYVWRPGTDGGVLAAARLRPGDVILRINGTPFDRSERLEELAADIAAGHAVDLEYRRNGSVFSIRYTPE</sequence>
<dbReference type="Pfam" id="PF11356">
    <property type="entry name" value="T2SSC"/>
    <property type="match status" value="1"/>
</dbReference>
<dbReference type="RefSeq" id="WP_021697184.1">
    <property type="nucleotide sequence ID" value="NZ_BATC01000018.1"/>
</dbReference>
<name>A0A8E0KL51_9CAUL</name>
<dbReference type="Gene3D" id="2.30.30.830">
    <property type="match status" value="1"/>
</dbReference>
<evidence type="ECO:0000256" key="8">
    <source>
        <dbReference type="ARBA" id="ARBA00023136"/>
    </source>
</evidence>
<evidence type="ECO:0000256" key="7">
    <source>
        <dbReference type="ARBA" id="ARBA00022989"/>
    </source>
</evidence>
<protein>
    <submittedName>
        <fullName evidence="11">General secretion pathway protein C</fullName>
    </submittedName>
</protein>
<dbReference type="GO" id="GO:0005886">
    <property type="term" value="C:plasma membrane"/>
    <property type="evidence" value="ECO:0007669"/>
    <property type="project" value="UniProtKB-SubCell"/>
</dbReference>
<keyword evidence="6" id="KW-0653">Protein transport</keyword>
<evidence type="ECO:0000256" key="5">
    <source>
        <dbReference type="ARBA" id="ARBA00022692"/>
    </source>
</evidence>
<evidence type="ECO:0000259" key="10">
    <source>
        <dbReference type="Pfam" id="PF13180"/>
    </source>
</evidence>
<evidence type="ECO:0000256" key="4">
    <source>
        <dbReference type="ARBA" id="ARBA00022519"/>
    </source>
</evidence>
<organism evidence="11 12">
    <name type="scientific">Brevundimonas abyssalis TAR-001</name>
    <dbReference type="NCBI Taxonomy" id="1391729"/>
    <lineage>
        <taxon>Bacteria</taxon>
        <taxon>Pseudomonadati</taxon>
        <taxon>Pseudomonadota</taxon>
        <taxon>Alphaproteobacteria</taxon>
        <taxon>Caulobacterales</taxon>
        <taxon>Caulobacteraceae</taxon>
        <taxon>Brevundimonas</taxon>
    </lineage>
</organism>
<comment type="subcellular location">
    <subcellularLocation>
        <location evidence="1">Cell inner membrane</location>
    </subcellularLocation>
</comment>
<evidence type="ECO:0000259" key="9">
    <source>
        <dbReference type="Pfam" id="PF11356"/>
    </source>
</evidence>
<keyword evidence="4" id="KW-0997">Cell inner membrane</keyword>
<gene>
    <name evidence="11" type="ORF">MBEBAB_1339</name>
</gene>
<dbReference type="OrthoDB" id="9812912at2"/>
<keyword evidence="2" id="KW-0813">Transport</keyword>
<dbReference type="InterPro" id="IPR001478">
    <property type="entry name" value="PDZ"/>
</dbReference>
<dbReference type="AlphaFoldDB" id="A0A8E0KL51"/>
<feature type="domain" description="Type II secretion system protein GspC N-terminal" evidence="9">
    <location>
        <begin position="81"/>
        <end position="136"/>
    </location>
</feature>
<dbReference type="EMBL" id="BATC01000018">
    <property type="protein sequence ID" value="GAD59089.1"/>
    <property type="molecule type" value="Genomic_DNA"/>
</dbReference>
<keyword evidence="7" id="KW-1133">Transmembrane helix</keyword>
<keyword evidence="3" id="KW-1003">Cell membrane</keyword>
<comment type="caution">
    <text evidence="11">The sequence shown here is derived from an EMBL/GenBank/DDBJ whole genome shotgun (WGS) entry which is preliminary data.</text>
</comment>
<evidence type="ECO:0000256" key="1">
    <source>
        <dbReference type="ARBA" id="ARBA00004533"/>
    </source>
</evidence>
<evidence type="ECO:0000313" key="11">
    <source>
        <dbReference type="EMBL" id="GAD59089.1"/>
    </source>
</evidence>
<dbReference type="Gene3D" id="2.30.42.10">
    <property type="match status" value="1"/>
</dbReference>
<evidence type="ECO:0000313" key="12">
    <source>
        <dbReference type="Proteomes" id="UP000016569"/>
    </source>
</evidence>
<accession>A0A8E0KL51</accession>
<keyword evidence="12" id="KW-1185">Reference proteome</keyword>
<evidence type="ECO:0000256" key="6">
    <source>
        <dbReference type="ARBA" id="ARBA00022927"/>
    </source>
</evidence>
<dbReference type="InterPro" id="IPR024961">
    <property type="entry name" value="T2SS_GspC_N"/>
</dbReference>
<keyword evidence="5" id="KW-0812">Transmembrane</keyword>